<name>A0ABQ5V5B9_9PROT</name>
<reference evidence="1" key="2">
    <citation type="submission" date="2023-01" db="EMBL/GenBank/DDBJ databases">
        <title>Draft genome sequence of Algimonas ampicilliniresistens strain NBRC 108219.</title>
        <authorList>
            <person name="Sun Q."/>
            <person name="Mori K."/>
        </authorList>
    </citation>
    <scope>NUCLEOTIDE SEQUENCE</scope>
    <source>
        <strain evidence="1">NBRC 108219</strain>
    </source>
</reference>
<dbReference type="Proteomes" id="UP001161391">
    <property type="component" value="Unassembled WGS sequence"/>
</dbReference>
<gene>
    <name evidence="1" type="ORF">GCM10007853_04640</name>
</gene>
<evidence type="ECO:0000313" key="1">
    <source>
        <dbReference type="EMBL" id="GLQ22590.1"/>
    </source>
</evidence>
<proteinExistence type="predicted"/>
<sequence>MRDRQAVVKSNTHIGAAIELPTGRAMARIDAFDRAFAFEFDRAAVTLAVR</sequence>
<dbReference type="EMBL" id="BSNK01000001">
    <property type="protein sequence ID" value="GLQ22590.1"/>
    <property type="molecule type" value="Genomic_DNA"/>
</dbReference>
<reference evidence="1" key="1">
    <citation type="journal article" date="2014" name="Int. J. Syst. Evol. Microbiol.">
        <title>Complete genome of a new Firmicutes species belonging to the dominant human colonic microbiota ('Ruminococcus bicirculans') reveals two chromosomes and a selective capacity to utilize plant glucans.</title>
        <authorList>
            <consortium name="NISC Comparative Sequencing Program"/>
            <person name="Wegmann U."/>
            <person name="Louis P."/>
            <person name="Goesmann A."/>
            <person name="Henrissat B."/>
            <person name="Duncan S.H."/>
            <person name="Flint H.J."/>
        </authorList>
    </citation>
    <scope>NUCLEOTIDE SEQUENCE</scope>
    <source>
        <strain evidence="1">NBRC 108219</strain>
    </source>
</reference>
<organism evidence="1 2">
    <name type="scientific">Algimonas ampicilliniresistens</name>
    <dbReference type="NCBI Taxonomy" id="1298735"/>
    <lineage>
        <taxon>Bacteria</taxon>
        <taxon>Pseudomonadati</taxon>
        <taxon>Pseudomonadota</taxon>
        <taxon>Alphaproteobacteria</taxon>
        <taxon>Maricaulales</taxon>
        <taxon>Robiginitomaculaceae</taxon>
        <taxon>Algimonas</taxon>
    </lineage>
</organism>
<accession>A0ABQ5V5B9</accession>
<evidence type="ECO:0000313" key="2">
    <source>
        <dbReference type="Proteomes" id="UP001161391"/>
    </source>
</evidence>
<comment type="caution">
    <text evidence="1">The sequence shown here is derived from an EMBL/GenBank/DDBJ whole genome shotgun (WGS) entry which is preliminary data.</text>
</comment>
<protein>
    <submittedName>
        <fullName evidence="1">Uncharacterized protein</fullName>
    </submittedName>
</protein>
<keyword evidence="2" id="KW-1185">Reference proteome</keyword>